<feature type="domain" description="Erythromycin biosynthesis protein CIII-like C-terminal" evidence="2">
    <location>
        <begin position="356"/>
        <end position="461"/>
    </location>
</feature>
<sequence length="495" mass="55668">MAKKILLLTYKDRGQANVFLATAQALLEQDPTVEIHFATFPGLEKDISLVSDAARHRHPSARAVVPHTVQGPSFLQGLEKRFEQDGTRIECGIPASFSKPLGFWATLQAIKDSVKLFLPYDAEDVSVVIFSVLDIIRQVAPDLVVVDGLMAPALTAVYHDRIPFTCLSPNSIKDVSGGYQPHKVARFPAILKNIFFTYFAIYRFVADHRRKEVEQRVLREHQIKLRTAVDLLADRPHELKILVSASPETDFPHLVIPPYVVPCGPIVLKSNPIASESSELRTWLKQRPTIYVNLGTQYQWDQERMREFAQALRILFENTKQEMQCLWKLRAYQQCPPSEKSDQEAHDILGVYLKEDRVRMVDWLDASPLSLLETGHIVCTVHHGGANSYNEAVLSGVPQVVLPLWTDCYDYAQRVMFLGLGRLGSPTKSPQWFAKELAAEMLRVIQGDEAQSIKENCMRLAETCRNHGDGAANAAKAILEQIPVDEGDSSHHVKC</sequence>
<proteinExistence type="predicted"/>
<evidence type="ECO:0000313" key="4">
    <source>
        <dbReference type="Proteomes" id="UP001562357"/>
    </source>
</evidence>
<reference evidence="4" key="1">
    <citation type="submission" date="2024-06" db="EMBL/GenBank/DDBJ databases">
        <title>Draft Genome Sequences of Epichloe bromicola Strains Isolated from Elymus ciliaris.</title>
        <authorList>
            <consortium name="Epichloe bromicola genome sequencing consortium"/>
            <person name="Miura A."/>
            <person name="Imano S."/>
            <person name="Ashida A."/>
            <person name="Sato I."/>
            <person name="Chiba S."/>
            <person name="Tanaka A."/>
            <person name="Camagna M."/>
            <person name="Takemoto D."/>
        </authorList>
    </citation>
    <scope>NUCLEOTIDE SEQUENCE [LARGE SCALE GENOMIC DNA]</scope>
    <source>
        <strain evidence="4">DP</strain>
    </source>
</reference>
<dbReference type="InterPro" id="IPR010610">
    <property type="entry name" value="EryCIII-like_C"/>
</dbReference>
<evidence type="ECO:0000256" key="1">
    <source>
        <dbReference type="ARBA" id="ARBA00022679"/>
    </source>
</evidence>
<protein>
    <recommendedName>
        <fullName evidence="2">Erythromycin biosynthesis protein CIII-like C-terminal domain-containing protein</fullName>
    </recommendedName>
</protein>
<dbReference type="CDD" id="cd03784">
    <property type="entry name" value="GT1_Gtf-like"/>
    <property type="match status" value="1"/>
</dbReference>
<organism evidence="3 4">
    <name type="scientific">Epichloe bromicola</name>
    <dbReference type="NCBI Taxonomy" id="79588"/>
    <lineage>
        <taxon>Eukaryota</taxon>
        <taxon>Fungi</taxon>
        <taxon>Dikarya</taxon>
        <taxon>Ascomycota</taxon>
        <taxon>Pezizomycotina</taxon>
        <taxon>Sordariomycetes</taxon>
        <taxon>Hypocreomycetidae</taxon>
        <taxon>Hypocreales</taxon>
        <taxon>Clavicipitaceae</taxon>
        <taxon>Epichloe</taxon>
    </lineage>
</organism>
<keyword evidence="4" id="KW-1185">Reference proteome</keyword>
<dbReference type="Proteomes" id="UP001562357">
    <property type="component" value="Unassembled WGS sequence"/>
</dbReference>
<dbReference type="InterPro" id="IPR050426">
    <property type="entry name" value="Glycosyltransferase_28"/>
</dbReference>
<name>A0ABQ0CSC1_9HYPO</name>
<dbReference type="InterPro" id="IPR002213">
    <property type="entry name" value="UDP_glucos_trans"/>
</dbReference>
<evidence type="ECO:0000313" key="3">
    <source>
        <dbReference type="EMBL" id="GAB0136192.1"/>
    </source>
</evidence>
<dbReference type="PANTHER" id="PTHR48050">
    <property type="entry name" value="STEROL 3-BETA-GLUCOSYLTRANSFERASE"/>
    <property type="match status" value="1"/>
</dbReference>
<accession>A0ABQ0CSC1</accession>
<dbReference type="Pfam" id="PF06722">
    <property type="entry name" value="EryCIII-like_C"/>
    <property type="match status" value="1"/>
</dbReference>
<comment type="caution">
    <text evidence="3">The sequence shown here is derived from an EMBL/GenBank/DDBJ whole genome shotgun (WGS) entry which is preliminary data.</text>
</comment>
<evidence type="ECO:0000259" key="2">
    <source>
        <dbReference type="Pfam" id="PF06722"/>
    </source>
</evidence>
<dbReference type="SUPFAM" id="SSF53756">
    <property type="entry name" value="UDP-Glycosyltransferase/glycogen phosphorylase"/>
    <property type="match status" value="1"/>
</dbReference>
<keyword evidence="1" id="KW-0808">Transferase</keyword>
<dbReference type="Gene3D" id="3.40.50.2000">
    <property type="entry name" value="Glycogen Phosphorylase B"/>
    <property type="match status" value="2"/>
</dbReference>
<dbReference type="PANTHER" id="PTHR48050:SF13">
    <property type="entry name" value="STEROL 3-BETA-GLUCOSYLTRANSFERASE UGT80A2"/>
    <property type="match status" value="1"/>
</dbReference>
<dbReference type="EMBL" id="BAAFGZ010000176">
    <property type="protein sequence ID" value="GAB0136192.1"/>
    <property type="molecule type" value="Genomic_DNA"/>
</dbReference>
<gene>
    <name evidence="3" type="primary">g4504</name>
    <name evidence="3" type="ORF">EsDP_00004504</name>
</gene>